<dbReference type="Gene3D" id="3.10.450.50">
    <property type="match status" value="1"/>
</dbReference>
<evidence type="ECO:0000313" key="2">
    <source>
        <dbReference type="EMBL" id="KJL37748.1"/>
    </source>
</evidence>
<comment type="caution">
    <text evidence="2">The sequence shown here is derived from an EMBL/GenBank/DDBJ whole genome shotgun (WGS) entry which is preliminary data.</text>
</comment>
<dbReference type="Proteomes" id="UP000033956">
    <property type="component" value="Unassembled WGS sequence"/>
</dbReference>
<dbReference type="OrthoDB" id="7845843at2"/>
<dbReference type="InterPro" id="IPR032710">
    <property type="entry name" value="NTF2-like_dom_sf"/>
</dbReference>
<dbReference type="Pfam" id="PF14534">
    <property type="entry name" value="DUF4440"/>
    <property type="match status" value="1"/>
</dbReference>
<keyword evidence="3" id="KW-1185">Reference proteome</keyword>
<feature type="domain" description="DUF4440" evidence="1">
    <location>
        <begin position="51"/>
        <end position="133"/>
    </location>
</feature>
<evidence type="ECO:0000313" key="3">
    <source>
        <dbReference type="Proteomes" id="UP000033956"/>
    </source>
</evidence>
<dbReference type="STRING" id="92835.RS81_03506"/>
<dbReference type="AlphaFoldDB" id="A0A0M2H2F7"/>
<reference evidence="2 3" key="1">
    <citation type="submission" date="2015-02" db="EMBL/GenBank/DDBJ databases">
        <title>Draft genome sequences of ten Microbacterium spp. with emphasis on heavy metal contaminated environments.</title>
        <authorList>
            <person name="Corretto E."/>
        </authorList>
    </citation>
    <scope>NUCLEOTIDE SEQUENCE [LARGE SCALE GENOMIC DNA]</scope>
    <source>
        <strain evidence="2 3">DSM 12510</strain>
    </source>
</reference>
<protein>
    <recommendedName>
        <fullName evidence="1">DUF4440 domain-containing protein</fullName>
    </recommendedName>
</protein>
<evidence type="ECO:0000259" key="1">
    <source>
        <dbReference type="Pfam" id="PF14534"/>
    </source>
</evidence>
<gene>
    <name evidence="2" type="ORF">RS81_03506</name>
</gene>
<dbReference type="EMBL" id="JYIZ01000057">
    <property type="protein sequence ID" value="KJL37748.1"/>
    <property type="molecule type" value="Genomic_DNA"/>
</dbReference>
<dbReference type="InterPro" id="IPR027843">
    <property type="entry name" value="DUF4440"/>
</dbReference>
<dbReference type="PATRIC" id="fig|92835.4.peg.3543"/>
<dbReference type="SUPFAM" id="SSF54427">
    <property type="entry name" value="NTF2-like"/>
    <property type="match status" value="1"/>
</dbReference>
<sequence>MIGACSSNAPIIGTFSTPGPGRIKVASVRWPVRERDSWRACESWSVDLAEIRALEEELLTAAARRNPERLSELLHPDFIEIGRSGRRWSRDEIIESLANEGIRDAVITDGWDIFELAPGVALITFVIRTSDRVSRHSSIWTWASGKTQMLFHQGTFVTAR</sequence>
<organism evidence="2 3">
    <name type="scientific">Microbacterium terrae</name>
    <dbReference type="NCBI Taxonomy" id="69369"/>
    <lineage>
        <taxon>Bacteria</taxon>
        <taxon>Bacillati</taxon>
        <taxon>Actinomycetota</taxon>
        <taxon>Actinomycetes</taxon>
        <taxon>Micrococcales</taxon>
        <taxon>Microbacteriaceae</taxon>
        <taxon>Microbacterium</taxon>
    </lineage>
</organism>
<accession>A0A0M2H2F7</accession>
<name>A0A0M2H2F7_9MICO</name>
<proteinExistence type="predicted"/>